<feature type="transmembrane region" description="Helical" evidence="5">
    <location>
        <begin position="114"/>
        <end position="135"/>
    </location>
</feature>
<organism evidence="7 8">
    <name type="scientific">Euzebya pacifica</name>
    <dbReference type="NCBI Taxonomy" id="1608957"/>
    <lineage>
        <taxon>Bacteria</taxon>
        <taxon>Bacillati</taxon>
        <taxon>Actinomycetota</taxon>
        <taxon>Nitriliruptoria</taxon>
        <taxon>Euzebyales</taxon>
    </lineage>
</organism>
<feature type="transmembrane region" description="Helical" evidence="5">
    <location>
        <begin position="232"/>
        <end position="250"/>
    </location>
</feature>
<dbReference type="InterPro" id="IPR047817">
    <property type="entry name" value="ABC2_TM_bact-type"/>
</dbReference>
<dbReference type="Pfam" id="PF01061">
    <property type="entry name" value="ABC2_membrane"/>
    <property type="match status" value="1"/>
</dbReference>
<dbReference type="PIRSF" id="PIRSF006648">
    <property type="entry name" value="DrrB"/>
    <property type="match status" value="1"/>
</dbReference>
<evidence type="ECO:0000256" key="1">
    <source>
        <dbReference type="ARBA" id="ARBA00004141"/>
    </source>
</evidence>
<dbReference type="PANTHER" id="PTHR43229">
    <property type="entry name" value="NODULATION PROTEIN J"/>
    <property type="match status" value="1"/>
</dbReference>
<dbReference type="PRINTS" id="PR00164">
    <property type="entry name" value="ABC2TRNSPORT"/>
</dbReference>
<evidence type="ECO:0000259" key="6">
    <source>
        <dbReference type="PROSITE" id="PS51012"/>
    </source>
</evidence>
<feature type="transmembrane region" description="Helical" evidence="5">
    <location>
        <begin position="21"/>
        <end position="46"/>
    </location>
</feature>
<keyword evidence="5" id="KW-1003">Cell membrane</keyword>
<evidence type="ECO:0000256" key="5">
    <source>
        <dbReference type="RuleBase" id="RU361157"/>
    </source>
</evidence>
<keyword evidence="5" id="KW-0813">Transport</keyword>
<dbReference type="PROSITE" id="PS51012">
    <property type="entry name" value="ABC_TM2"/>
    <property type="match status" value="1"/>
</dbReference>
<dbReference type="KEGG" id="euz:DVS28_a4119"/>
<comment type="subcellular location">
    <subcellularLocation>
        <location evidence="5">Cell membrane</location>
        <topology evidence="5">Multi-pass membrane protein</topology>
    </subcellularLocation>
    <subcellularLocation>
        <location evidence="1">Membrane</location>
        <topology evidence="1">Multi-pass membrane protein</topology>
    </subcellularLocation>
</comment>
<dbReference type="InterPro" id="IPR051784">
    <property type="entry name" value="Nod_factor_ABC_transporter"/>
</dbReference>
<dbReference type="EMBL" id="CP031165">
    <property type="protein sequence ID" value="AXV08786.1"/>
    <property type="molecule type" value="Genomic_DNA"/>
</dbReference>
<evidence type="ECO:0000256" key="3">
    <source>
        <dbReference type="ARBA" id="ARBA00022989"/>
    </source>
</evidence>
<gene>
    <name evidence="7" type="ORF">DVS28_a4119</name>
</gene>
<accession>A0A346Y2T9</accession>
<dbReference type="InterPro" id="IPR013525">
    <property type="entry name" value="ABC2_TM"/>
</dbReference>
<dbReference type="GO" id="GO:0140359">
    <property type="term" value="F:ABC-type transporter activity"/>
    <property type="evidence" value="ECO:0007669"/>
    <property type="project" value="InterPro"/>
</dbReference>
<dbReference type="GO" id="GO:0043190">
    <property type="term" value="C:ATP-binding cassette (ABC) transporter complex"/>
    <property type="evidence" value="ECO:0007669"/>
    <property type="project" value="InterPro"/>
</dbReference>
<keyword evidence="2 5" id="KW-0812">Transmembrane</keyword>
<feature type="transmembrane region" description="Helical" evidence="5">
    <location>
        <begin position="176"/>
        <end position="195"/>
    </location>
</feature>
<dbReference type="InterPro" id="IPR000412">
    <property type="entry name" value="ABC_2_transport"/>
</dbReference>
<evidence type="ECO:0000256" key="4">
    <source>
        <dbReference type="ARBA" id="ARBA00023136"/>
    </source>
</evidence>
<dbReference type="PANTHER" id="PTHR43229:SF2">
    <property type="entry name" value="NODULATION PROTEIN J"/>
    <property type="match status" value="1"/>
</dbReference>
<protein>
    <recommendedName>
        <fullName evidence="5">Transport permease protein</fullName>
    </recommendedName>
</protein>
<feature type="transmembrane region" description="Helical" evidence="5">
    <location>
        <begin position="52"/>
        <end position="72"/>
    </location>
</feature>
<sequence length="259" mass="26731">MTVAGSLRFARYQLELWRRTWYGSAFSTFIAPILYLAGIGLGIGQLVEGGGAAAELGGVSYAAFAGTGVLAASSMQTGAGELSWPVMGAISFTRTWVASTSTPLTPADIVGGKMLVLAVRLTISGVVFAVSLLALDLVDPLGALGVIAPAVLVGLACGAPMFAFAAWAQEGTKIGYVFRFVVVPLFVLSGTFFPISELPSAVQPFAAVSPLWHGIELVRAGGLGLATAYPPLVHVAVLLACTLAGVLLTVRTLTQRLHP</sequence>
<feature type="domain" description="ABC transmembrane type-2" evidence="6">
    <location>
        <begin position="23"/>
        <end position="256"/>
    </location>
</feature>
<evidence type="ECO:0000313" key="7">
    <source>
        <dbReference type="EMBL" id="AXV08786.1"/>
    </source>
</evidence>
<dbReference type="AlphaFoldDB" id="A0A346Y2T9"/>
<reference evidence="7 8" key="1">
    <citation type="submission" date="2018-09" db="EMBL/GenBank/DDBJ databases">
        <title>Complete genome sequence of Euzebya sp. DY32-46 isolated from seawater of Pacific Ocean.</title>
        <authorList>
            <person name="Xu L."/>
            <person name="Wu Y.-H."/>
            <person name="Xu X.-W."/>
        </authorList>
    </citation>
    <scope>NUCLEOTIDE SEQUENCE [LARGE SCALE GENOMIC DNA]</scope>
    <source>
        <strain evidence="7 8">DY32-46</strain>
    </source>
</reference>
<keyword evidence="8" id="KW-1185">Reference proteome</keyword>
<keyword evidence="3 5" id="KW-1133">Transmembrane helix</keyword>
<keyword evidence="4 5" id="KW-0472">Membrane</keyword>
<evidence type="ECO:0000256" key="2">
    <source>
        <dbReference type="ARBA" id="ARBA00022692"/>
    </source>
</evidence>
<evidence type="ECO:0000313" key="8">
    <source>
        <dbReference type="Proteomes" id="UP000264006"/>
    </source>
</evidence>
<name>A0A346Y2T9_9ACTN</name>
<comment type="similarity">
    <text evidence="5">Belongs to the ABC-2 integral membrane protein family.</text>
</comment>
<proteinExistence type="inferred from homology"/>
<feature type="transmembrane region" description="Helical" evidence="5">
    <location>
        <begin position="141"/>
        <end position="164"/>
    </location>
</feature>
<dbReference type="Proteomes" id="UP000264006">
    <property type="component" value="Chromosome"/>
</dbReference>